<gene>
    <name evidence="12" type="ORF">XE03_0449</name>
</gene>
<feature type="domain" description="tRNA nucleotidyltransferase/poly(A) polymerase RNA and SrmB- binding" evidence="11">
    <location>
        <begin position="150"/>
        <end position="210"/>
    </location>
</feature>
<evidence type="ECO:0000256" key="4">
    <source>
        <dbReference type="ARBA" id="ARBA00022695"/>
    </source>
</evidence>
<reference evidence="13" key="1">
    <citation type="journal article" date="2015" name="MBio">
        <title>Genome-Resolved Metagenomic Analysis Reveals Roles for Candidate Phyla and Other Microbial Community Members in Biogeochemical Transformations in Oil Reservoirs.</title>
        <authorList>
            <person name="Hu P."/>
            <person name="Tom L."/>
            <person name="Singh A."/>
            <person name="Thomas B.C."/>
            <person name="Baker B.J."/>
            <person name="Piceno Y.M."/>
            <person name="Andersen G.L."/>
            <person name="Banfield J.F."/>
        </authorList>
    </citation>
    <scope>NUCLEOTIDE SEQUENCE [LARGE SCALE GENOMIC DNA]</scope>
</reference>
<dbReference type="GO" id="GO:0008033">
    <property type="term" value="P:tRNA processing"/>
    <property type="evidence" value="ECO:0007669"/>
    <property type="project" value="UniProtKB-KW"/>
</dbReference>
<dbReference type="GO" id="GO:0000166">
    <property type="term" value="F:nucleotide binding"/>
    <property type="evidence" value="ECO:0007669"/>
    <property type="project" value="UniProtKB-KW"/>
</dbReference>
<dbReference type="Gene3D" id="3.30.460.10">
    <property type="entry name" value="Beta Polymerase, domain 2"/>
    <property type="match status" value="1"/>
</dbReference>
<dbReference type="InterPro" id="IPR002646">
    <property type="entry name" value="PolA_pol_head_dom"/>
</dbReference>
<dbReference type="GO" id="GO:0016779">
    <property type="term" value="F:nucleotidyltransferase activity"/>
    <property type="evidence" value="ECO:0007669"/>
    <property type="project" value="UniProtKB-KW"/>
</dbReference>
<evidence type="ECO:0000313" key="13">
    <source>
        <dbReference type="Proteomes" id="UP000053467"/>
    </source>
</evidence>
<sequence>MDLKIPKDVKKFLKPLKNFDYYFVGGIVRDTILKRRDIKDFDILVLEDFDRVIKILGGNPIILNERFKTARYFINGKQVDINVSDSLYTDLQRRDFTINSIALNKNKKLFDPLNGLKDLKKGVIKITNENSLKEDSLRILRAYRFKYFLNFKFSKETKKSIKENRALLKDVAKERILRELEIIVGCEKGYRIFRDLKDDGIILILFPFLKSSEKFFHKKYRSNYLLNHLINTVEAVDRIIDQKGIPLSWKKYFMDYKLDVYLSAFFHDFEKPECFKKIKGKQTFFNHDILGGEKIKELLKSYLKISNESQRRISNIIKNHMRPHFLLNSTNVTHKGYYKLLRDSGNDFEGVMLVSMADKLSSEGLIDRRYINLYRRVMKIKRKVETKKIEFVTGKDIIGKFALKPGPLIGKLIEKGNLFAIENNISEKEKILNFLEDYLKNL</sequence>
<keyword evidence="2 9" id="KW-0808">Transferase</keyword>
<keyword evidence="4" id="KW-0548">Nucleotidyltransferase</keyword>
<evidence type="ECO:0000256" key="6">
    <source>
        <dbReference type="ARBA" id="ARBA00022741"/>
    </source>
</evidence>
<comment type="cofactor">
    <cofactor evidence="1">
        <name>Mg(2+)</name>
        <dbReference type="ChEBI" id="CHEBI:18420"/>
    </cofactor>
</comment>
<organism evidence="12 13">
    <name type="scientific">candidate division TA06 bacterium 34_109</name>
    <dbReference type="NCBI Taxonomy" id="1635277"/>
    <lineage>
        <taxon>Bacteria</taxon>
        <taxon>Bacteria division TA06</taxon>
    </lineage>
</organism>
<dbReference type="InterPro" id="IPR050124">
    <property type="entry name" value="tRNA_CCA-adding_enzyme"/>
</dbReference>
<keyword evidence="5" id="KW-0479">Metal-binding</keyword>
<evidence type="ECO:0000256" key="8">
    <source>
        <dbReference type="ARBA" id="ARBA00022884"/>
    </source>
</evidence>
<evidence type="ECO:0000256" key="2">
    <source>
        <dbReference type="ARBA" id="ARBA00022679"/>
    </source>
</evidence>
<keyword evidence="7" id="KW-0460">Magnesium</keyword>
<dbReference type="Proteomes" id="UP000053467">
    <property type="component" value="Unassembled WGS sequence"/>
</dbReference>
<dbReference type="Pfam" id="PF01743">
    <property type="entry name" value="PolyA_pol"/>
    <property type="match status" value="1"/>
</dbReference>
<dbReference type="InterPro" id="IPR032828">
    <property type="entry name" value="PolyA_RNA-bd"/>
</dbReference>
<evidence type="ECO:0000313" key="12">
    <source>
        <dbReference type="EMBL" id="KUK87930.1"/>
    </source>
</evidence>
<dbReference type="EMBL" id="LGGX01000002">
    <property type="protein sequence ID" value="KUK87930.1"/>
    <property type="molecule type" value="Genomic_DNA"/>
</dbReference>
<name>A0A101I4T2_UNCT6</name>
<dbReference type="Pfam" id="PF12627">
    <property type="entry name" value="PolyA_pol_RNAbd"/>
    <property type="match status" value="1"/>
</dbReference>
<dbReference type="GO" id="GO:0046872">
    <property type="term" value="F:metal ion binding"/>
    <property type="evidence" value="ECO:0007669"/>
    <property type="project" value="UniProtKB-KW"/>
</dbReference>
<dbReference type="GO" id="GO:0003723">
    <property type="term" value="F:RNA binding"/>
    <property type="evidence" value="ECO:0007669"/>
    <property type="project" value="UniProtKB-KW"/>
</dbReference>
<dbReference type="AlphaFoldDB" id="A0A101I4T2"/>
<comment type="caution">
    <text evidence="12">The sequence shown here is derived from an EMBL/GenBank/DDBJ whole genome shotgun (WGS) entry which is preliminary data.</text>
</comment>
<dbReference type="PANTHER" id="PTHR47545">
    <property type="entry name" value="MULTIFUNCTIONAL CCA PROTEIN"/>
    <property type="match status" value="1"/>
</dbReference>
<evidence type="ECO:0000256" key="1">
    <source>
        <dbReference type="ARBA" id="ARBA00001946"/>
    </source>
</evidence>
<evidence type="ECO:0000256" key="9">
    <source>
        <dbReference type="RuleBase" id="RU003953"/>
    </source>
</evidence>
<dbReference type="SUPFAM" id="SSF81301">
    <property type="entry name" value="Nucleotidyltransferase"/>
    <property type="match status" value="1"/>
</dbReference>
<protein>
    <submittedName>
        <fullName evidence="12">CCA-adding tRNA nucleotidyltransferase</fullName>
    </submittedName>
</protein>
<evidence type="ECO:0000256" key="3">
    <source>
        <dbReference type="ARBA" id="ARBA00022694"/>
    </source>
</evidence>
<dbReference type="Gene3D" id="1.10.3090.10">
    <property type="entry name" value="cca-adding enzyme, domain 2"/>
    <property type="match status" value="1"/>
</dbReference>
<proteinExistence type="inferred from homology"/>
<evidence type="ECO:0000259" key="10">
    <source>
        <dbReference type="Pfam" id="PF01743"/>
    </source>
</evidence>
<evidence type="ECO:0000256" key="5">
    <source>
        <dbReference type="ARBA" id="ARBA00022723"/>
    </source>
</evidence>
<evidence type="ECO:0000259" key="11">
    <source>
        <dbReference type="Pfam" id="PF12627"/>
    </source>
</evidence>
<dbReference type="SUPFAM" id="SSF81891">
    <property type="entry name" value="Poly A polymerase C-terminal region-like"/>
    <property type="match status" value="1"/>
</dbReference>
<keyword evidence="3" id="KW-0819">tRNA processing</keyword>
<keyword evidence="6" id="KW-0547">Nucleotide-binding</keyword>
<comment type="similarity">
    <text evidence="9">Belongs to the tRNA nucleotidyltransferase/poly(A) polymerase family.</text>
</comment>
<accession>A0A101I4T2</accession>
<feature type="domain" description="Poly A polymerase head" evidence="10">
    <location>
        <begin position="53"/>
        <end position="124"/>
    </location>
</feature>
<evidence type="ECO:0000256" key="7">
    <source>
        <dbReference type="ARBA" id="ARBA00022842"/>
    </source>
</evidence>
<keyword evidence="8 9" id="KW-0694">RNA-binding</keyword>
<dbReference type="InterPro" id="IPR043519">
    <property type="entry name" value="NT_sf"/>
</dbReference>